<keyword evidence="5" id="KW-1185">Reference proteome</keyword>
<dbReference type="PANTHER" id="PTHR47331:SF2">
    <property type="match status" value="1"/>
</dbReference>
<dbReference type="Gene3D" id="3.30.420.10">
    <property type="entry name" value="Ribonuclease H-like superfamily/Ribonuclease H"/>
    <property type="match status" value="1"/>
</dbReference>
<dbReference type="PANTHER" id="PTHR47331">
    <property type="entry name" value="PHD-TYPE DOMAIN-CONTAINING PROTEIN"/>
    <property type="match status" value="1"/>
</dbReference>
<dbReference type="STRING" id="268475.A0A0V1HF42"/>
<evidence type="ECO:0000256" key="2">
    <source>
        <dbReference type="SAM" id="Phobius"/>
    </source>
</evidence>
<evidence type="ECO:0000313" key="5">
    <source>
        <dbReference type="Proteomes" id="UP000055024"/>
    </source>
</evidence>
<dbReference type="AlphaFoldDB" id="A0A0V1HF42"/>
<feature type="transmembrane region" description="Helical" evidence="2">
    <location>
        <begin position="12"/>
        <end position="36"/>
    </location>
</feature>
<sequence length="475" mass="54963">LWLLVAEVAIVFVLVIYGGGRCCYLLINTVLLLCLLNTRMLPTKRELGKRGGRAGSSRTDKTAAETHPQVDTGASSLSDDRGSSPVEATNEPARESGSLHLSEVDHIAERLVEYLTPLEMQNAENHWIRKAQHERFENEIHQLSNGRQIAANSRLQQFDPFIDEHGLLRIGRRLQNSDLPENMKHPILLPDKQPTTTAIIRRCHLRQLHGGCELTLATLRQRYWILRRRREVKGVIHACPCCKRINSRPFVAKMAPLPVDRIRVTRPFENTGLDLAGPFLTRQGKKVNKNYICLFTCMTTTYAVHLEVVSEMTAPRLLQALRRFVARRQLDKELRQLVSVEMVDNVARELTSHRIQWNFITERAPWLGGYWERLIRSMKTSLKKVLQNSMLDEEELRTVISIIPMIQKCSRLTIFLTGIQYVDIPEVDKDEDEWLPKTLSTSQLIKNWNLRQRLIAQWWTRWKSEYVTSLNIRQK</sequence>
<keyword evidence="2" id="KW-0812">Transmembrane</keyword>
<evidence type="ECO:0000256" key="1">
    <source>
        <dbReference type="SAM" id="MobiDB-lite"/>
    </source>
</evidence>
<gene>
    <name evidence="4" type="ORF">T11_4328</name>
</gene>
<dbReference type="InterPro" id="IPR036397">
    <property type="entry name" value="RNaseH_sf"/>
</dbReference>
<dbReference type="EMBL" id="JYDP01000075">
    <property type="protein sequence ID" value="KRZ09243.1"/>
    <property type="molecule type" value="Genomic_DNA"/>
</dbReference>
<dbReference type="InterPro" id="IPR041588">
    <property type="entry name" value="Integrase_H2C2"/>
</dbReference>
<dbReference type="GO" id="GO:0003676">
    <property type="term" value="F:nucleic acid binding"/>
    <property type="evidence" value="ECO:0007669"/>
    <property type="project" value="InterPro"/>
</dbReference>
<reference evidence="4 5" key="1">
    <citation type="submission" date="2015-01" db="EMBL/GenBank/DDBJ databases">
        <title>Evolution of Trichinella species and genotypes.</title>
        <authorList>
            <person name="Korhonen P.K."/>
            <person name="Edoardo P."/>
            <person name="Giuseppe L.R."/>
            <person name="Gasser R.B."/>
        </authorList>
    </citation>
    <scope>NUCLEOTIDE SEQUENCE [LARGE SCALE GENOMIC DNA]</scope>
    <source>
        <strain evidence="4">ISS1029</strain>
    </source>
</reference>
<protein>
    <recommendedName>
        <fullName evidence="3">Integrase zinc-binding domain-containing protein</fullName>
    </recommendedName>
</protein>
<evidence type="ECO:0000313" key="4">
    <source>
        <dbReference type="EMBL" id="KRZ09243.1"/>
    </source>
</evidence>
<dbReference type="Gene3D" id="1.10.340.70">
    <property type="match status" value="1"/>
</dbReference>
<feature type="domain" description="Integrase zinc-binding" evidence="3">
    <location>
        <begin position="196"/>
        <end position="247"/>
    </location>
</feature>
<dbReference type="OrthoDB" id="8019190at2759"/>
<organism evidence="4 5">
    <name type="scientific">Trichinella zimbabwensis</name>
    <dbReference type="NCBI Taxonomy" id="268475"/>
    <lineage>
        <taxon>Eukaryota</taxon>
        <taxon>Metazoa</taxon>
        <taxon>Ecdysozoa</taxon>
        <taxon>Nematoda</taxon>
        <taxon>Enoplea</taxon>
        <taxon>Dorylaimia</taxon>
        <taxon>Trichinellida</taxon>
        <taxon>Trichinellidae</taxon>
        <taxon>Trichinella</taxon>
    </lineage>
</organism>
<proteinExistence type="predicted"/>
<dbReference type="Proteomes" id="UP000055024">
    <property type="component" value="Unassembled WGS sequence"/>
</dbReference>
<comment type="caution">
    <text evidence="4">The sequence shown here is derived from an EMBL/GenBank/DDBJ whole genome shotgun (WGS) entry which is preliminary data.</text>
</comment>
<feature type="non-terminal residue" evidence="4">
    <location>
        <position position="1"/>
    </location>
</feature>
<dbReference type="InterPro" id="IPR012337">
    <property type="entry name" value="RNaseH-like_sf"/>
</dbReference>
<dbReference type="Pfam" id="PF17921">
    <property type="entry name" value="Integrase_H2C2"/>
    <property type="match status" value="1"/>
</dbReference>
<dbReference type="SUPFAM" id="SSF53098">
    <property type="entry name" value="Ribonuclease H-like"/>
    <property type="match status" value="1"/>
</dbReference>
<name>A0A0V1HF42_9BILA</name>
<feature type="region of interest" description="Disordered" evidence="1">
    <location>
        <begin position="46"/>
        <end position="100"/>
    </location>
</feature>
<keyword evidence="2" id="KW-0472">Membrane</keyword>
<keyword evidence="2" id="KW-1133">Transmembrane helix</keyword>
<accession>A0A0V1HF42</accession>
<evidence type="ECO:0000259" key="3">
    <source>
        <dbReference type="Pfam" id="PF17921"/>
    </source>
</evidence>